<dbReference type="AlphaFoldDB" id="A0A8T5GEV9"/>
<comment type="caution">
    <text evidence="1">The sequence shown here is derived from an EMBL/GenBank/DDBJ whole genome shotgun (WGS) entry which is preliminary data.</text>
</comment>
<name>A0A8T5GEV9_9ARCH</name>
<protein>
    <submittedName>
        <fullName evidence="1">Uncharacterized protein</fullName>
    </submittedName>
</protein>
<dbReference type="EMBL" id="JABJNZ010000039">
    <property type="protein sequence ID" value="MBT4870505.1"/>
    <property type="molecule type" value="Genomic_DNA"/>
</dbReference>
<proteinExistence type="predicted"/>
<reference evidence="1" key="1">
    <citation type="journal article" date="2021" name="ISME J.">
        <title>Mercury methylation by metabolically versatile and cosmopolitan marine bacteria.</title>
        <authorList>
            <person name="Lin H."/>
            <person name="Ascher D.B."/>
            <person name="Myung Y."/>
            <person name="Lamborg C.H."/>
            <person name="Hallam S.J."/>
            <person name="Gionfriddo C.M."/>
            <person name="Holt K.E."/>
            <person name="Moreau J.W."/>
        </authorList>
    </citation>
    <scope>NUCLEOTIDE SEQUENCE</scope>
    <source>
        <strain evidence="1">SI075_bin30</strain>
    </source>
</reference>
<evidence type="ECO:0000313" key="2">
    <source>
        <dbReference type="Proteomes" id="UP000722459"/>
    </source>
</evidence>
<sequence length="94" mass="10571">MQKIIQLTIILLIIVFFSFGCIESNDLNNNNNGIEHSGGESSGLDHETTNILDLPHEDISAEELIALEEAINDEYNAFNIYTKVIEDFGEVRPF</sequence>
<dbReference type="Proteomes" id="UP000722459">
    <property type="component" value="Unassembled WGS sequence"/>
</dbReference>
<gene>
    <name evidence="1" type="ORF">HON47_02945</name>
</gene>
<organism evidence="1 2">
    <name type="scientific">Candidatus Iainarchaeum sp</name>
    <dbReference type="NCBI Taxonomy" id="3101447"/>
    <lineage>
        <taxon>Archaea</taxon>
        <taxon>Candidatus Iainarchaeota</taxon>
        <taxon>Candidatus Iainarchaeia</taxon>
        <taxon>Candidatus Iainarchaeales</taxon>
        <taxon>Candidatus Iainarchaeaceae</taxon>
        <taxon>Candidatus Iainarchaeum</taxon>
    </lineage>
</organism>
<accession>A0A8T5GEV9</accession>
<evidence type="ECO:0000313" key="1">
    <source>
        <dbReference type="EMBL" id="MBT4870505.1"/>
    </source>
</evidence>
<dbReference type="PROSITE" id="PS51257">
    <property type="entry name" value="PROKAR_LIPOPROTEIN"/>
    <property type="match status" value="1"/>
</dbReference>